<protein>
    <recommendedName>
        <fullName evidence="3">F-box/kelch-repeat protein SKIP25</fullName>
    </recommendedName>
</protein>
<dbReference type="PANTHER" id="PTHR47590">
    <property type="entry name" value="F-BOX/KELCH-REPEAT PROTEIN SKIP25"/>
    <property type="match status" value="1"/>
</dbReference>
<proteinExistence type="predicted"/>
<reference evidence="1 2" key="1">
    <citation type="submission" date="2024-02" db="EMBL/GenBank/DDBJ databases">
        <authorList>
            <person name="Vignale AGUSTIN F."/>
            <person name="Sosa J E."/>
            <person name="Modenutti C."/>
        </authorList>
    </citation>
    <scope>NUCLEOTIDE SEQUENCE [LARGE SCALE GENOMIC DNA]</scope>
</reference>
<evidence type="ECO:0000313" key="1">
    <source>
        <dbReference type="EMBL" id="CAK9139897.1"/>
    </source>
</evidence>
<dbReference type="PANTHER" id="PTHR47590:SF7">
    <property type="entry name" value="OS06G0711700 PROTEIN"/>
    <property type="match status" value="1"/>
</dbReference>
<dbReference type="Proteomes" id="UP001642360">
    <property type="component" value="Unassembled WGS sequence"/>
</dbReference>
<organism evidence="1 2">
    <name type="scientific">Ilex paraguariensis</name>
    <name type="common">yerba mate</name>
    <dbReference type="NCBI Taxonomy" id="185542"/>
    <lineage>
        <taxon>Eukaryota</taxon>
        <taxon>Viridiplantae</taxon>
        <taxon>Streptophyta</taxon>
        <taxon>Embryophyta</taxon>
        <taxon>Tracheophyta</taxon>
        <taxon>Spermatophyta</taxon>
        <taxon>Magnoliopsida</taxon>
        <taxon>eudicotyledons</taxon>
        <taxon>Gunneridae</taxon>
        <taxon>Pentapetalae</taxon>
        <taxon>asterids</taxon>
        <taxon>campanulids</taxon>
        <taxon>Aquifoliales</taxon>
        <taxon>Aquifoliaceae</taxon>
        <taxon>Ilex</taxon>
    </lineage>
</organism>
<accession>A0ABC8R598</accession>
<dbReference type="SUPFAM" id="SSF63825">
    <property type="entry name" value="YWTD domain"/>
    <property type="match status" value="1"/>
</dbReference>
<name>A0ABC8R598_9AQUA</name>
<comment type="caution">
    <text evidence="1">The sequence shown here is derived from an EMBL/GenBank/DDBJ whole genome shotgun (WGS) entry which is preliminary data.</text>
</comment>
<dbReference type="AlphaFoldDB" id="A0ABC8R598"/>
<gene>
    <name evidence="1" type="ORF">ILEXP_LOCUS7315</name>
</gene>
<keyword evidence="2" id="KW-1185">Reference proteome</keyword>
<evidence type="ECO:0000313" key="2">
    <source>
        <dbReference type="Proteomes" id="UP001642360"/>
    </source>
</evidence>
<evidence type="ECO:0008006" key="3">
    <source>
        <dbReference type="Google" id="ProtNLM"/>
    </source>
</evidence>
<dbReference type="EMBL" id="CAUOFW020000999">
    <property type="protein sequence ID" value="CAK9139897.1"/>
    <property type="molecule type" value="Genomic_DNA"/>
</dbReference>
<sequence>MPEGMIGGWNGPAAMGGEDRLYVVDEANCVLSKYDSENDSWEEVVDSPEILRGAQQITAGRGRVCVVCGGGERIAVVDVMATPPRIWMVNPPEGREVVAVHILPRMSLPEW</sequence>